<proteinExistence type="predicted"/>
<evidence type="ECO:0000313" key="4">
    <source>
        <dbReference type="Proteomes" id="UP001530293"/>
    </source>
</evidence>
<keyword evidence="2" id="KW-1133">Transmembrane helix</keyword>
<protein>
    <submittedName>
        <fullName evidence="3">Uncharacterized protein</fullName>
    </submittedName>
</protein>
<dbReference type="AlphaFoldDB" id="A0ABD3M6G1"/>
<accession>A0ABD3M6G1</accession>
<evidence type="ECO:0000313" key="3">
    <source>
        <dbReference type="EMBL" id="KAL3759635.1"/>
    </source>
</evidence>
<feature type="region of interest" description="Disordered" evidence="1">
    <location>
        <begin position="42"/>
        <end position="73"/>
    </location>
</feature>
<feature type="transmembrane region" description="Helical" evidence="2">
    <location>
        <begin position="110"/>
        <end position="128"/>
    </location>
</feature>
<feature type="compositionally biased region" description="Polar residues" evidence="1">
    <location>
        <begin position="59"/>
        <end position="73"/>
    </location>
</feature>
<organism evidence="3 4">
    <name type="scientific">Discostella pseudostelligera</name>
    <dbReference type="NCBI Taxonomy" id="259834"/>
    <lineage>
        <taxon>Eukaryota</taxon>
        <taxon>Sar</taxon>
        <taxon>Stramenopiles</taxon>
        <taxon>Ochrophyta</taxon>
        <taxon>Bacillariophyta</taxon>
        <taxon>Coscinodiscophyceae</taxon>
        <taxon>Thalassiosirophycidae</taxon>
        <taxon>Stephanodiscales</taxon>
        <taxon>Stephanodiscaceae</taxon>
        <taxon>Discostella</taxon>
    </lineage>
</organism>
<keyword evidence="2" id="KW-0472">Membrane</keyword>
<evidence type="ECO:0000256" key="1">
    <source>
        <dbReference type="SAM" id="MobiDB-lite"/>
    </source>
</evidence>
<gene>
    <name evidence="3" type="ORF">ACHAWU_009782</name>
</gene>
<evidence type="ECO:0000256" key="2">
    <source>
        <dbReference type="SAM" id="Phobius"/>
    </source>
</evidence>
<keyword evidence="2" id="KW-0812">Transmembrane</keyword>
<reference evidence="3 4" key="1">
    <citation type="submission" date="2024-10" db="EMBL/GenBank/DDBJ databases">
        <title>Updated reference genomes for cyclostephanoid diatoms.</title>
        <authorList>
            <person name="Roberts W.R."/>
            <person name="Alverson A.J."/>
        </authorList>
    </citation>
    <scope>NUCLEOTIDE SEQUENCE [LARGE SCALE GENOMIC DNA]</scope>
    <source>
        <strain evidence="3 4">AJA232-27</strain>
    </source>
</reference>
<dbReference type="Proteomes" id="UP001530293">
    <property type="component" value="Unassembled WGS sequence"/>
</dbReference>
<keyword evidence="4" id="KW-1185">Reference proteome</keyword>
<dbReference type="EMBL" id="JALLBG020000199">
    <property type="protein sequence ID" value="KAL3759635.1"/>
    <property type="molecule type" value="Genomic_DNA"/>
</dbReference>
<comment type="caution">
    <text evidence="3">The sequence shown here is derived from an EMBL/GenBank/DDBJ whole genome shotgun (WGS) entry which is preliminary data.</text>
</comment>
<name>A0ABD3M6G1_9STRA</name>
<sequence>MALFHRVLARFPLASRLPSSTISKFDKPKRCTIPTLVQYRSKRSASASDNNRKAAISRSIASNNQNTKSSVSDQQQVECIFGLRPIDYSIVPPIPKSPPPPPAKPGLQKYLFPFTLAFTAATVGYFYMNNKNDNYEYWRAMQSGEALQIDDDEEDDYEEEDQE</sequence>